<dbReference type="GO" id="GO:0005737">
    <property type="term" value="C:cytoplasm"/>
    <property type="evidence" value="ECO:0007669"/>
    <property type="project" value="TreeGrafter"/>
</dbReference>
<evidence type="ECO:0000259" key="2">
    <source>
        <dbReference type="PROSITE" id="PS51203"/>
    </source>
</evidence>
<dbReference type="Gene3D" id="2.60.40.790">
    <property type="match status" value="1"/>
</dbReference>
<sequence>MVSRGPRRPSVPVLWVCRLGRVTSRTWQQSRGQQSDRSPTPSHLSWHLSGIFLSTSSASSQGWKMPDYVETNFDERSGFVPCVTEWGRWWQTVAEVHVEVELPEGTRSKAVQVEVRPSHIKVVVLGAVVFEGTLYGVVRADETVWTLEDKKLLHIAMTKADACTKETLWEGLLTDRFLADPFVQLEMRKKLDLEHFQMENPGFDFSGATLKKGYDKVPNSVLQKWEEQQTQDKQEEEKKKEEQDSQPVSSEGS</sequence>
<dbReference type="InterPro" id="IPR007052">
    <property type="entry name" value="CS_dom"/>
</dbReference>
<evidence type="ECO:0000313" key="3">
    <source>
        <dbReference type="EMBL" id="KAK8378034.1"/>
    </source>
</evidence>
<name>A0AAW0SRK0_SCYPA</name>
<dbReference type="InterPro" id="IPR037898">
    <property type="entry name" value="NudC_fam"/>
</dbReference>
<accession>A0AAW0SRK0</accession>
<comment type="caution">
    <text evidence="3">The sequence shown here is derived from an EMBL/GenBank/DDBJ whole genome shotgun (WGS) entry which is preliminary data.</text>
</comment>
<feature type="domain" description="CS" evidence="2">
    <location>
        <begin position="82"/>
        <end position="173"/>
    </location>
</feature>
<dbReference type="PANTHER" id="PTHR12356">
    <property type="entry name" value="NUCLEAR MOVEMENT PROTEIN NUDC"/>
    <property type="match status" value="1"/>
</dbReference>
<evidence type="ECO:0000256" key="1">
    <source>
        <dbReference type="SAM" id="MobiDB-lite"/>
    </source>
</evidence>
<feature type="compositionally biased region" description="Basic and acidic residues" evidence="1">
    <location>
        <begin position="224"/>
        <end position="243"/>
    </location>
</feature>
<protein>
    <recommendedName>
        <fullName evidence="2">CS domain-containing protein</fullName>
    </recommendedName>
</protein>
<dbReference type="Proteomes" id="UP001487740">
    <property type="component" value="Unassembled WGS sequence"/>
</dbReference>
<gene>
    <name evidence="3" type="ORF">O3P69_018756</name>
</gene>
<keyword evidence="4" id="KW-1185">Reference proteome</keyword>
<organism evidence="3 4">
    <name type="scientific">Scylla paramamosain</name>
    <name type="common">Mud crab</name>
    <dbReference type="NCBI Taxonomy" id="85552"/>
    <lineage>
        <taxon>Eukaryota</taxon>
        <taxon>Metazoa</taxon>
        <taxon>Ecdysozoa</taxon>
        <taxon>Arthropoda</taxon>
        <taxon>Crustacea</taxon>
        <taxon>Multicrustacea</taxon>
        <taxon>Malacostraca</taxon>
        <taxon>Eumalacostraca</taxon>
        <taxon>Eucarida</taxon>
        <taxon>Decapoda</taxon>
        <taxon>Pleocyemata</taxon>
        <taxon>Brachyura</taxon>
        <taxon>Eubrachyura</taxon>
        <taxon>Portunoidea</taxon>
        <taxon>Portunidae</taxon>
        <taxon>Portuninae</taxon>
        <taxon>Scylla</taxon>
    </lineage>
</organism>
<dbReference type="Gene3D" id="1.20.5.740">
    <property type="entry name" value="Single helix bin"/>
    <property type="match status" value="1"/>
</dbReference>
<reference evidence="3 4" key="1">
    <citation type="submission" date="2023-03" db="EMBL/GenBank/DDBJ databases">
        <title>High-quality genome of Scylla paramamosain provides insights in environmental adaptation.</title>
        <authorList>
            <person name="Zhang L."/>
        </authorList>
    </citation>
    <scope>NUCLEOTIDE SEQUENCE [LARGE SCALE GENOMIC DNA]</scope>
    <source>
        <strain evidence="3">LZ_2023a</strain>
        <tissue evidence="3">Muscle</tissue>
    </source>
</reference>
<dbReference type="EMBL" id="JARAKH010000046">
    <property type="protein sequence ID" value="KAK8378034.1"/>
    <property type="molecule type" value="Genomic_DNA"/>
</dbReference>
<evidence type="ECO:0000313" key="4">
    <source>
        <dbReference type="Proteomes" id="UP001487740"/>
    </source>
</evidence>
<dbReference type="GO" id="GO:0051082">
    <property type="term" value="F:unfolded protein binding"/>
    <property type="evidence" value="ECO:0007669"/>
    <property type="project" value="TreeGrafter"/>
</dbReference>
<dbReference type="PANTHER" id="PTHR12356:SF18">
    <property type="entry name" value="NUDC DOMAIN-CONTAINING PROTEIN 2"/>
    <property type="match status" value="1"/>
</dbReference>
<dbReference type="Pfam" id="PF04969">
    <property type="entry name" value="CS"/>
    <property type="match status" value="1"/>
</dbReference>
<dbReference type="AlphaFoldDB" id="A0AAW0SRK0"/>
<dbReference type="SUPFAM" id="SSF49764">
    <property type="entry name" value="HSP20-like chaperones"/>
    <property type="match status" value="1"/>
</dbReference>
<feature type="region of interest" description="Disordered" evidence="1">
    <location>
        <begin position="221"/>
        <end position="253"/>
    </location>
</feature>
<dbReference type="PROSITE" id="PS51203">
    <property type="entry name" value="CS"/>
    <property type="match status" value="1"/>
</dbReference>
<dbReference type="GO" id="GO:0006457">
    <property type="term" value="P:protein folding"/>
    <property type="evidence" value="ECO:0007669"/>
    <property type="project" value="TreeGrafter"/>
</dbReference>
<proteinExistence type="predicted"/>
<dbReference type="InterPro" id="IPR008978">
    <property type="entry name" value="HSP20-like_chaperone"/>
</dbReference>